<dbReference type="Pfam" id="PF13803">
    <property type="entry name" value="DUF4184"/>
    <property type="match status" value="1"/>
</dbReference>
<gene>
    <name evidence="2" type="ORF">P4H66_01270</name>
</gene>
<keyword evidence="1" id="KW-0472">Membrane</keyword>
<feature type="transmembrane region" description="Helical" evidence="1">
    <location>
        <begin position="106"/>
        <end position="123"/>
    </location>
</feature>
<dbReference type="InterPro" id="IPR025238">
    <property type="entry name" value="DUF4184"/>
</dbReference>
<comment type="caution">
    <text evidence="2">The sequence shown here is derived from an EMBL/GenBank/DDBJ whole genome shotgun (WGS) entry which is preliminary data.</text>
</comment>
<feature type="transmembrane region" description="Helical" evidence="1">
    <location>
        <begin position="218"/>
        <end position="241"/>
    </location>
</feature>
<dbReference type="EMBL" id="JARLKZ010000002">
    <property type="protein sequence ID" value="MEC0238501.1"/>
    <property type="molecule type" value="Genomic_DNA"/>
</dbReference>
<keyword evidence="1" id="KW-1133">Transmembrane helix</keyword>
<accession>A0ABU6GFI4</accession>
<feature type="transmembrane region" description="Helical" evidence="1">
    <location>
        <begin position="54"/>
        <end position="74"/>
    </location>
</feature>
<dbReference type="Proteomes" id="UP001344632">
    <property type="component" value="Unassembled WGS sequence"/>
</dbReference>
<dbReference type="RefSeq" id="WP_326085148.1">
    <property type="nucleotide sequence ID" value="NZ_JARLKZ010000002.1"/>
</dbReference>
<organism evidence="2 3">
    <name type="scientific">Paenibacillus dokdonensis</name>
    <dbReference type="NCBI Taxonomy" id="2567944"/>
    <lineage>
        <taxon>Bacteria</taxon>
        <taxon>Bacillati</taxon>
        <taxon>Bacillota</taxon>
        <taxon>Bacilli</taxon>
        <taxon>Bacillales</taxon>
        <taxon>Paenibacillaceae</taxon>
        <taxon>Paenibacillus</taxon>
    </lineage>
</organism>
<keyword evidence="3" id="KW-1185">Reference proteome</keyword>
<feature type="transmembrane region" description="Helical" evidence="1">
    <location>
        <begin position="152"/>
        <end position="173"/>
    </location>
</feature>
<evidence type="ECO:0000313" key="3">
    <source>
        <dbReference type="Proteomes" id="UP001344632"/>
    </source>
</evidence>
<reference evidence="2 3" key="1">
    <citation type="submission" date="2023-03" db="EMBL/GenBank/DDBJ databases">
        <title>Bacillus Genome Sequencing.</title>
        <authorList>
            <person name="Dunlap C."/>
        </authorList>
    </citation>
    <scope>NUCLEOTIDE SEQUENCE [LARGE SCALE GENOMIC DNA]</scope>
    <source>
        <strain evidence="2 3">BD-525</strain>
    </source>
</reference>
<sequence length="244" mass="27430">MPFTFAHPIYIIPAKYMNPGYISLTGLILGSVAPDFEYFIALEPYQWIGHTHKGLLLQAIPLCTVILLLLQLIMKPFALHLPSMFNLDLRTSGLIKAFDYRRLKSWVVFLVSVVIGFYSHVFIDAFTHHSGYFVLRVPALQSMYFGLPAFKLLQYSLSVFGILAELLIMLFLLTRATYSTTALKRISMNRKRMYWIGVIVIAIGTTLGKLLITASTNLLGILVVSPISGLILGIIIMGLLFRKV</sequence>
<name>A0ABU6GFI4_9BACL</name>
<keyword evidence="1" id="KW-0812">Transmembrane</keyword>
<feature type="transmembrane region" description="Helical" evidence="1">
    <location>
        <begin position="193"/>
        <end position="212"/>
    </location>
</feature>
<feature type="transmembrane region" description="Helical" evidence="1">
    <location>
        <begin position="21"/>
        <end position="42"/>
    </location>
</feature>
<protein>
    <submittedName>
        <fullName evidence="2">DUF4184 family protein</fullName>
    </submittedName>
</protein>
<evidence type="ECO:0000313" key="2">
    <source>
        <dbReference type="EMBL" id="MEC0238501.1"/>
    </source>
</evidence>
<proteinExistence type="predicted"/>
<evidence type="ECO:0000256" key="1">
    <source>
        <dbReference type="SAM" id="Phobius"/>
    </source>
</evidence>